<evidence type="ECO:0000256" key="4">
    <source>
        <dbReference type="ARBA" id="ARBA00022989"/>
    </source>
</evidence>
<organism evidence="7 8">
    <name type="scientific">Natronoarchaeum mannanilyticum</name>
    <dbReference type="NCBI Taxonomy" id="926360"/>
    <lineage>
        <taxon>Archaea</taxon>
        <taxon>Methanobacteriati</taxon>
        <taxon>Methanobacteriota</taxon>
        <taxon>Stenosarchaea group</taxon>
        <taxon>Halobacteria</taxon>
        <taxon>Halobacteriales</taxon>
        <taxon>Natronoarchaeaceae</taxon>
    </lineage>
</organism>
<keyword evidence="5 6" id="KW-0472">Membrane</keyword>
<evidence type="ECO:0000256" key="5">
    <source>
        <dbReference type="ARBA" id="ARBA00023136"/>
    </source>
</evidence>
<comment type="similarity">
    <text evidence="2">Belongs to the autoinducer-2 exporter (AI-2E) (TC 2.A.86) family.</text>
</comment>
<dbReference type="PANTHER" id="PTHR21716:SF4">
    <property type="entry name" value="TRANSMEMBRANE PROTEIN 245"/>
    <property type="match status" value="1"/>
</dbReference>
<feature type="transmembrane region" description="Helical" evidence="6">
    <location>
        <begin position="197"/>
        <end position="216"/>
    </location>
</feature>
<gene>
    <name evidence="7" type="ORF">GCM10009020_18680</name>
</gene>
<feature type="transmembrane region" description="Helical" evidence="6">
    <location>
        <begin position="55"/>
        <end position="80"/>
    </location>
</feature>
<dbReference type="EMBL" id="BAAADV010000003">
    <property type="protein sequence ID" value="GAA0672280.1"/>
    <property type="molecule type" value="Genomic_DNA"/>
</dbReference>
<evidence type="ECO:0000256" key="1">
    <source>
        <dbReference type="ARBA" id="ARBA00004141"/>
    </source>
</evidence>
<accession>A0AAV3T9P5</accession>
<reference evidence="7 8" key="1">
    <citation type="journal article" date="2019" name="Int. J. Syst. Evol. Microbiol.">
        <title>The Global Catalogue of Microorganisms (GCM) 10K type strain sequencing project: providing services to taxonomists for standard genome sequencing and annotation.</title>
        <authorList>
            <consortium name="The Broad Institute Genomics Platform"/>
            <consortium name="The Broad Institute Genome Sequencing Center for Infectious Disease"/>
            <person name="Wu L."/>
            <person name="Ma J."/>
        </authorList>
    </citation>
    <scope>NUCLEOTIDE SEQUENCE [LARGE SCALE GENOMIC DNA]</scope>
    <source>
        <strain evidence="7 8">JCM 16328</strain>
    </source>
</reference>
<keyword evidence="8" id="KW-1185">Reference proteome</keyword>
<keyword evidence="3 6" id="KW-0812">Transmembrane</keyword>
<name>A0AAV3T9P5_9EURY</name>
<evidence type="ECO:0000313" key="7">
    <source>
        <dbReference type="EMBL" id="GAA0672280.1"/>
    </source>
</evidence>
<sequence length="334" mass="34821">MDARTAFAWALVAALAAITWLLVEPFLSWLLLTGLLAVVLHPIHRRLAPRIGARVSAGLLAVGVAVLTVAAIAAGGTLAIQRGAELLEGVSRSDLVARADRLLAQYVGAGIAVEPLAERAADRLTSSVGGSATSIASAGLHAFIGFLLLTFVLYYLLKDGRRFVAWLERVTPLAPDVRDELFAAADDMTWAVLKGHVLVAAVQGAVAGVSLFVTGVPQAGVLTAAMMVLALIPVIGVAPVLGGAVVFLFASGRVLGAAFVIVWGFTSVAITDDYLRAYLIDRQSDMHSAVIFVGIVGGTYLLGPIGLFVGPILIGLFKVTVEVLGVHYGVIRRA</sequence>
<dbReference type="Pfam" id="PF01594">
    <property type="entry name" value="AI-2E_transport"/>
    <property type="match status" value="1"/>
</dbReference>
<feature type="transmembrane region" description="Helical" evidence="6">
    <location>
        <begin position="26"/>
        <end position="43"/>
    </location>
</feature>
<protein>
    <submittedName>
        <fullName evidence="7">AI-2E family transporter</fullName>
    </submittedName>
</protein>
<dbReference type="AlphaFoldDB" id="A0AAV3T9P5"/>
<dbReference type="GO" id="GO:0016020">
    <property type="term" value="C:membrane"/>
    <property type="evidence" value="ECO:0007669"/>
    <property type="project" value="UniProtKB-SubCell"/>
</dbReference>
<dbReference type="Proteomes" id="UP001500420">
    <property type="component" value="Unassembled WGS sequence"/>
</dbReference>
<dbReference type="RefSeq" id="WP_343773727.1">
    <property type="nucleotide sequence ID" value="NZ_BAAADV010000003.1"/>
</dbReference>
<comment type="subcellular location">
    <subcellularLocation>
        <location evidence="1">Membrane</location>
        <topology evidence="1">Multi-pass membrane protein</topology>
    </subcellularLocation>
</comment>
<evidence type="ECO:0000313" key="8">
    <source>
        <dbReference type="Proteomes" id="UP001500420"/>
    </source>
</evidence>
<dbReference type="InterPro" id="IPR002549">
    <property type="entry name" value="AI-2E-like"/>
</dbReference>
<feature type="transmembrane region" description="Helical" evidence="6">
    <location>
        <begin position="254"/>
        <end position="271"/>
    </location>
</feature>
<feature type="transmembrane region" description="Helical" evidence="6">
    <location>
        <begin position="222"/>
        <end position="247"/>
    </location>
</feature>
<dbReference type="PANTHER" id="PTHR21716">
    <property type="entry name" value="TRANSMEMBRANE PROTEIN"/>
    <property type="match status" value="1"/>
</dbReference>
<evidence type="ECO:0000256" key="6">
    <source>
        <dbReference type="SAM" id="Phobius"/>
    </source>
</evidence>
<proteinExistence type="inferred from homology"/>
<evidence type="ECO:0000256" key="3">
    <source>
        <dbReference type="ARBA" id="ARBA00022692"/>
    </source>
</evidence>
<feature type="transmembrane region" description="Helical" evidence="6">
    <location>
        <begin position="135"/>
        <end position="157"/>
    </location>
</feature>
<keyword evidence="4 6" id="KW-1133">Transmembrane helix</keyword>
<comment type="caution">
    <text evidence="7">The sequence shown here is derived from an EMBL/GenBank/DDBJ whole genome shotgun (WGS) entry which is preliminary data.</text>
</comment>
<evidence type="ECO:0000256" key="2">
    <source>
        <dbReference type="ARBA" id="ARBA00009773"/>
    </source>
</evidence>
<feature type="transmembrane region" description="Helical" evidence="6">
    <location>
        <begin position="291"/>
        <end position="317"/>
    </location>
</feature>